<proteinExistence type="predicted"/>
<dbReference type="PANTHER" id="PTHR43686">
    <property type="entry name" value="SULFURTRANSFERASE-RELATED"/>
    <property type="match status" value="1"/>
</dbReference>
<dbReference type="AlphaFoldDB" id="A0A1N7IV41"/>
<accession>A0A1N7IV41</accession>
<keyword evidence="3" id="KW-0456">Lyase</keyword>
<dbReference type="InterPro" id="IPR000192">
    <property type="entry name" value="Aminotrans_V_dom"/>
</dbReference>
<feature type="domain" description="Aminotransferase class V" evidence="2">
    <location>
        <begin position="30"/>
        <end position="406"/>
    </location>
</feature>
<dbReference type="InterPro" id="IPR015422">
    <property type="entry name" value="PyrdxlP-dep_Trfase_small"/>
</dbReference>
<evidence type="ECO:0000313" key="3">
    <source>
        <dbReference type="EMBL" id="SIS40948.1"/>
    </source>
</evidence>
<organism evidence="3 4">
    <name type="scientific">Neptunomonas antarctica</name>
    <dbReference type="NCBI Taxonomy" id="619304"/>
    <lineage>
        <taxon>Bacteria</taxon>
        <taxon>Pseudomonadati</taxon>
        <taxon>Pseudomonadota</taxon>
        <taxon>Gammaproteobacteria</taxon>
        <taxon>Oceanospirillales</taxon>
        <taxon>Oceanospirillaceae</taxon>
        <taxon>Neptunomonas</taxon>
    </lineage>
</organism>
<dbReference type="EMBL" id="FTOE01000001">
    <property type="protein sequence ID" value="SIS40948.1"/>
    <property type="molecule type" value="Genomic_DNA"/>
</dbReference>
<gene>
    <name evidence="3" type="ORF">SAMN05421760_101177</name>
</gene>
<dbReference type="Gene3D" id="3.40.640.10">
    <property type="entry name" value="Type I PLP-dependent aspartate aminotransferase-like (Major domain)"/>
    <property type="match status" value="1"/>
</dbReference>
<keyword evidence="1" id="KW-0663">Pyridoxal phosphate</keyword>
<protein>
    <submittedName>
        <fullName evidence="3">Selenocysteine lyase/Cysteine desulfurase</fullName>
    </submittedName>
</protein>
<dbReference type="GO" id="GO:0016829">
    <property type="term" value="F:lyase activity"/>
    <property type="evidence" value="ECO:0007669"/>
    <property type="project" value="UniProtKB-KW"/>
</dbReference>
<name>A0A1N7IV41_9GAMM</name>
<dbReference type="OrthoDB" id="9804366at2"/>
<dbReference type="InterPro" id="IPR015424">
    <property type="entry name" value="PyrdxlP-dep_Trfase"/>
</dbReference>
<keyword evidence="4" id="KW-1185">Reference proteome</keyword>
<dbReference type="Gene3D" id="3.90.1150.10">
    <property type="entry name" value="Aspartate Aminotransferase, domain 1"/>
    <property type="match status" value="1"/>
</dbReference>
<dbReference type="InterPro" id="IPR015421">
    <property type="entry name" value="PyrdxlP-dep_Trfase_major"/>
</dbReference>
<sequence length="555" mass="62290">MSTLVESIRASVIGDNQLIETPFGQKPLVYADYTASGRSLGFIENYIRQHVLPFYANTHTETSYTGAQTSKLREEARQEIRRAVNARQEDSVIFCGSGATAAINKLIDILNIRLPSDLNERYQLQQQIPDHERPVVFIGPYEHHSNELPWRESIAELVVIPLNSEGILDLKALETQLLAYKDRTTKIGSFSAASNVTGLKTDVDAVSELLQRYNTFSFWDYAAAAPYVGIDMRGSENPTTNNSKDAVFISPHKFIGGPGTPGILVVNQRVIHNRVPAVPGGGTVLYVTPTDHRYIADTERREEGGTPAIIESIRAGLVFKLQQAVGTDEIERRETTFVQRALKRWSDCDNIEILGNLNAPRLSIISLRIKHKGSDKDLHYGFVVALLNDLFGIQARGGCSCAGPYGHSLLGMDMAYSKALEAQLLEGLMVMRPGWTRLNFNYFIDETSFDYIVRAIELVAEYGWKLLPFYHFDKVSGVWRYQDKKIFPDSSLGTLDFNSVNAIPDTTPPPLTVNLPDYMAYAEEEIRRDNREGFKYELILPEAAEKLRWFALPQS</sequence>
<dbReference type="SUPFAM" id="SSF53383">
    <property type="entry name" value="PLP-dependent transferases"/>
    <property type="match status" value="1"/>
</dbReference>
<dbReference type="Pfam" id="PF00266">
    <property type="entry name" value="Aminotran_5"/>
    <property type="match status" value="1"/>
</dbReference>
<evidence type="ECO:0000256" key="1">
    <source>
        <dbReference type="ARBA" id="ARBA00022898"/>
    </source>
</evidence>
<dbReference type="PANTHER" id="PTHR43686:SF1">
    <property type="entry name" value="AMINOTRAN_5 DOMAIN-CONTAINING PROTEIN"/>
    <property type="match status" value="1"/>
</dbReference>
<dbReference type="RefSeq" id="WP_054339795.1">
    <property type="nucleotide sequence ID" value="NZ_FTOE01000001.1"/>
</dbReference>
<evidence type="ECO:0000313" key="4">
    <source>
        <dbReference type="Proteomes" id="UP000185999"/>
    </source>
</evidence>
<dbReference type="Proteomes" id="UP000185999">
    <property type="component" value="Unassembled WGS sequence"/>
</dbReference>
<evidence type="ECO:0000259" key="2">
    <source>
        <dbReference type="Pfam" id="PF00266"/>
    </source>
</evidence>
<reference evidence="4" key="1">
    <citation type="submission" date="2017-01" db="EMBL/GenBank/DDBJ databases">
        <authorList>
            <person name="Varghese N."/>
            <person name="Submissions S."/>
        </authorList>
    </citation>
    <scope>NUCLEOTIDE SEQUENCE [LARGE SCALE GENOMIC DNA]</scope>
    <source>
        <strain evidence="4">DSM 22306</strain>
    </source>
</reference>
<dbReference type="STRING" id="619304.SAMN05421760_101177"/>